<dbReference type="EMBL" id="KN275965">
    <property type="protein sequence ID" value="KGM91741.1"/>
    <property type="molecule type" value="Genomic_DNA"/>
</dbReference>
<reference evidence="2 3" key="1">
    <citation type="journal article" date="2011" name="PLoS Genet.">
        <title>Comparative genomic analysis of human fungal pathogens causing paracoccidioidomycosis.</title>
        <authorList>
            <person name="Desjardins C.A."/>
            <person name="Champion M.D."/>
            <person name="Holder J.W."/>
            <person name="Muszewska A."/>
            <person name="Goldberg J."/>
            <person name="Bailao A.M."/>
            <person name="Brigido M.M."/>
            <person name="Ferreira M.E."/>
            <person name="Garcia A.M."/>
            <person name="Grynberg M."/>
            <person name="Gujja S."/>
            <person name="Heiman D.I."/>
            <person name="Henn M.R."/>
            <person name="Kodira C.D."/>
            <person name="Leon-Narvaez H."/>
            <person name="Longo L.V."/>
            <person name="Ma L.J."/>
            <person name="Malavazi I."/>
            <person name="Matsuo A.L."/>
            <person name="Morais F.V."/>
            <person name="Pereira M."/>
            <person name="Rodriguez-Brito S."/>
            <person name="Sakthikumar S."/>
            <person name="Salem-Izacc S.M."/>
            <person name="Sykes S.M."/>
            <person name="Teixeira M.M."/>
            <person name="Vallejo M.C."/>
            <person name="Walter M.E."/>
            <person name="Yandava C."/>
            <person name="Young S."/>
            <person name="Zeng Q."/>
            <person name="Zucker J."/>
            <person name="Felipe M.S."/>
            <person name="Goldman G.H."/>
            <person name="Haas B.J."/>
            <person name="McEwen J.G."/>
            <person name="Nino-Vega G."/>
            <person name="Puccia R."/>
            <person name="San-Blas G."/>
            <person name="Soares C.M."/>
            <person name="Birren B.W."/>
            <person name="Cuomo C.A."/>
        </authorList>
    </citation>
    <scope>NUCLEOTIDE SEQUENCE [LARGE SCALE GENOMIC DNA]</scope>
    <source>
        <strain evidence="2 3">Pb18</strain>
    </source>
</reference>
<evidence type="ECO:0000313" key="2">
    <source>
        <dbReference type="EMBL" id="KGM91741.1"/>
    </source>
</evidence>
<dbReference type="AlphaFoldDB" id="A0A0A0HUS6"/>
<dbReference type="VEuPathDB" id="FungiDB:PADG_12199"/>
<proteinExistence type="predicted"/>
<evidence type="ECO:0000313" key="3">
    <source>
        <dbReference type="Proteomes" id="UP000001628"/>
    </source>
</evidence>
<feature type="region of interest" description="Disordered" evidence="1">
    <location>
        <begin position="1"/>
        <end position="20"/>
    </location>
</feature>
<dbReference type="HOGENOM" id="CLU_2782848_0_0_1"/>
<dbReference type="RefSeq" id="XP_010762333.1">
    <property type="nucleotide sequence ID" value="XM_010764031.1"/>
</dbReference>
<dbReference type="Proteomes" id="UP000001628">
    <property type="component" value="Unassembled WGS sequence"/>
</dbReference>
<gene>
    <name evidence="2" type="ORF">PADG_12199</name>
</gene>
<accession>A0A0A0HUS6</accession>
<feature type="non-terminal residue" evidence="2">
    <location>
        <position position="1"/>
    </location>
</feature>
<name>A0A0A0HUS6_PARBD</name>
<protein>
    <submittedName>
        <fullName evidence="2">Uncharacterized protein</fullName>
    </submittedName>
</protein>
<evidence type="ECO:0000256" key="1">
    <source>
        <dbReference type="SAM" id="MobiDB-lite"/>
    </source>
</evidence>
<dbReference type="KEGG" id="pbn:PADG_12199"/>
<organism evidence="2 3">
    <name type="scientific">Paracoccidioides brasiliensis (strain Pb18)</name>
    <dbReference type="NCBI Taxonomy" id="502780"/>
    <lineage>
        <taxon>Eukaryota</taxon>
        <taxon>Fungi</taxon>
        <taxon>Dikarya</taxon>
        <taxon>Ascomycota</taxon>
        <taxon>Pezizomycotina</taxon>
        <taxon>Eurotiomycetes</taxon>
        <taxon>Eurotiomycetidae</taxon>
        <taxon>Onygenales</taxon>
        <taxon>Ajellomycetaceae</taxon>
        <taxon>Paracoccidioides</taxon>
    </lineage>
</organism>
<keyword evidence="3" id="KW-1185">Reference proteome</keyword>
<sequence length="69" mass="7495">ASIGQPIANEPLQKRILRDTPGKDEALDSLPTVDVYLSDITDIEDAVMLSVEDQQDGCKNGKCCVYPCV</sequence>
<dbReference type="InParanoid" id="A0A0A0HUS6"/>
<dbReference type="GeneID" id="22588096"/>